<feature type="domain" description="Histidine kinase/HSP90-like ATPase" evidence="2">
    <location>
        <begin position="257"/>
        <end position="352"/>
    </location>
</feature>
<dbReference type="PANTHER" id="PTHR34220:SF9">
    <property type="entry name" value="SIGNAL TRANSDUCTION HISTIDINE KINASE INTERNAL REGION DOMAIN-CONTAINING PROTEIN"/>
    <property type="match status" value="1"/>
</dbReference>
<dbReference type="InterPro" id="IPR036890">
    <property type="entry name" value="HATPase_C_sf"/>
</dbReference>
<dbReference type="SMART" id="SM00387">
    <property type="entry name" value="HATPase_c"/>
    <property type="match status" value="1"/>
</dbReference>
<feature type="transmembrane region" description="Helical" evidence="1">
    <location>
        <begin position="43"/>
        <end position="62"/>
    </location>
</feature>
<dbReference type="SUPFAM" id="SSF55874">
    <property type="entry name" value="ATPase domain of HSP90 chaperone/DNA topoisomerase II/histidine kinase"/>
    <property type="match status" value="1"/>
</dbReference>
<dbReference type="PANTHER" id="PTHR34220">
    <property type="entry name" value="SENSOR HISTIDINE KINASE YPDA"/>
    <property type="match status" value="1"/>
</dbReference>
<dbReference type="GO" id="GO:0016301">
    <property type="term" value="F:kinase activity"/>
    <property type="evidence" value="ECO:0007669"/>
    <property type="project" value="UniProtKB-KW"/>
</dbReference>
<dbReference type="Pfam" id="PF06580">
    <property type="entry name" value="His_kinase"/>
    <property type="match status" value="1"/>
</dbReference>
<dbReference type="InterPro" id="IPR003594">
    <property type="entry name" value="HATPase_dom"/>
</dbReference>
<evidence type="ECO:0000313" key="4">
    <source>
        <dbReference type="Proteomes" id="UP000515506"/>
    </source>
</evidence>
<dbReference type="Pfam" id="PF02518">
    <property type="entry name" value="HATPase_c"/>
    <property type="match status" value="1"/>
</dbReference>
<evidence type="ECO:0000256" key="1">
    <source>
        <dbReference type="SAM" id="Phobius"/>
    </source>
</evidence>
<protein>
    <submittedName>
        <fullName evidence="3">Histidine kinase</fullName>
    </submittedName>
</protein>
<dbReference type="Gene3D" id="3.30.565.10">
    <property type="entry name" value="Histidine kinase-like ATPase, C-terminal domain"/>
    <property type="match status" value="1"/>
</dbReference>
<gene>
    <name evidence="3" type="ORF">H4W19_14845</name>
</gene>
<keyword evidence="3" id="KW-0808">Transferase</keyword>
<evidence type="ECO:0000259" key="2">
    <source>
        <dbReference type="SMART" id="SM00387"/>
    </source>
</evidence>
<reference evidence="3 4" key="1">
    <citation type="submission" date="2020-08" db="EMBL/GenBank/DDBJ databases">
        <title>Streptomycin resistant and MDR strain, P. mexicana.</title>
        <authorList>
            <person name="Ganesh-kumar S."/>
            <person name="Zhe T."/>
            <person name="Yu Z."/>
            <person name="Min Y."/>
        </authorList>
    </citation>
    <scope>NUCLEOTIDE SEQUENCE [LARGE SCALE GENOMIC DNA]</scope>
    <source>
        <strain evidence="3 4">GTZY</strain>
    </source>
</reference>
<feature type="transmembrane region" description="Helical" evidence="1">
    <location>
        <begin position="15"/>
        <end position="37"/>
    </location>
</feature>
<sequence length="353" mass="38579">MALSTPLQHVLRSRIVVRLLVTLAASACLGMLLLPIWQSEPLVLFLRLAVASLAALCAFSLFERWPRQLPAWIARWALQVVGVAIGLPGCLFLMYWLATPAGEPPFWQVADRAGGFLILAATGLLIAPWIALTALVRQKDAVARHQALAFELERSELSRQALDARLHLLQAQIEPHFLFNTLANVRALVAAGSPRAPSVLDSLIHYLRASLPVLHQQATLGSEIVLVRAYLELMQMRIPDRLAYRIEADPAARECVCPPMTLMTLVENAVRHGIDPCEQGGDIVVCVAREGSTCRVVVTDTGMGFDDQRTLGTGLASLKERLTLSCGDKARLVISANVPAGTTVIIELPWRPF</sequence>
<evidence type="ECO:0000313" key="3">
    <source>
        <dbReference type="EMBL" id="QND79608.1"/>
    </source>
</evidence>
<keyword evidence="1" id="KW-1133">Transmembrane helix</keyword>
<feature type="transmembrane region" description="Helical" evidence="1">
    <location>
        <begin position="74"/>
        <end position="96"/>
    </location>
</feature>
<organism evidence="3 4">
    <name type="scientific">Pseudoxanthomonas mexicana</name>
    <dbReference type="NCBI Taxonomy" id="128785"/>
    <lineage>
        <taxon>Bacteria</taxon>
        <taxon>Pseudomonadati</taxon>
        <taxon>Pseudomonadota</taxon>
        <taxon>Gammaproteobacteria</taxon>
        <taxon>Lysobacterales</taxon>
        <taxon>Lysobacteraceae</taxon>
        <taxon>Pseudoxanthomonas</taxon>
    </lineage>
</organism>
<feature type="transmembrane region" description="Helical" evidence="1">
    <location>
        <begin position="116"/>
        <end position="136"/>
    </location>
</feature>
<accession>A0ABX6R8L5</accession>
<keyword evidence="4" id="KW-1185">Reference proteome</keyword>
<dbReference type="EMBL" id="CP060028">
    <property type="protein sequence ID" value="QND79608.1"/>
    <property type="molecule type" value="Genomic_DNA"/>
</dbReference>
<dbReference type="InterPro" id="IPR050640">
    <property type="entry name" value="Bact_2-comp_sensor_kinase"/>
</dbReference>
<proteinExistence type="predicted"/>
<keyword evidence="3" id="KW-0418">Kinase</keyword>
<keyword evidence="1" id="KW-0812">Transmembrane</keyword>
<name>A0ABX6R8L5_PSEMX</name>
<dbReference type="InterPro" id="IPR010559">
    <property type="entry name" value="Sig_transdc_His_kin_internal"/>
</dbReference>
<dbReference type="Proteomes" id="UP000515506">
    <property type="component" value="Chromosome"/>
</dbReference>
<dbReference type="RefSeq" id="WP_185894935.1">
    <property type="nucleotide sequence ID" value="NZ_CP060028.1"/>
</dbReference>
<keyword evidence="1" id="KW-0472">Membrane</keyword>